<evidence type="ECO:0000313" key="2">
    <source>
        <dbReference type="Proteomes" id="UP000790709"/>
    </source>
</evidence>
<dbReference type="EMBL" id="MU267107">
    <property type="protein sequence ID" value="KAH7917350.1"/>
    <property type="molecule type" value="Genomic_DNA"/>
</dbReference>
<gene>
    <name evidence="1" type="ORF">BV22DRAFT_991660</name>
</gene>
<accession>A0ACB8AVE7</accession>
<feature type="non-terminal residue" evidence="1">
    <location>
        <position position="60"/>
    </location>
</feature>
<name>A0ACB8AVE7_9AGAM</name>
<evidence type="ECO:0000313" key="1">
    <source>
        <dbReference type="EMBL" id="KAH7917350.1"/>
    </source>
</evidence>
<sequence>ELFDSGASRHMSSYRDRFIDYTPIPPKPIIAADKRTFEAIGKGDILIELPNGKNTTTIRL</sequence>
<comment type="caution">
    <text evidence="1">The sequence shown here is derived from an EMBL/GenBank/DDBJ whole genome shotgun (WGS) entry which is preliminary data.</text>
</comment>
<dbReference type="Proteomes" id="UP000790709">
    <property type="component" value="Unassembled WGS sequence"/>
</dbReference>
<proteinExistence type="predicted"/>
<reference evidence="1" key="1">
    <citation type="journal article" date="2021" name="New Phytol.">
        <title>Evolutionary innovations through gain and loss of genes in the ectomycorrhizal Boletales.</title>
        <authorList>
            <person name="Wu G."/>
            <person name="Miyauchi S."/>
            <person name="Morin E."/>
            <person name="Kuo A."/>
            <person name="Drula E."/>
            <person name="Varga T."/>
            <person name="Kohler A."/>
            <person name="Feng B."/>
            <person name="Cao Y."/>
            <person name="Lipzen A."/>
            <person name="Daum C."/>
            <person name="Hundley H."/>
            <person name="Pangilinan J."/>
            <person name="Johnson J."/>
            <person name="Barry K."/>
            <person name="LaButti K."/>
            <person name="Ng V."/>
            <person name="Ahrendt S."/>
            <person name="Min B."/>
            <person name="Choi I.G."/>
            <person name="Park H."/>
            <person name="Plett J.M."/>
            <person name="Magnuson J."/>
            <person name="Spatafora J.W."/>
            <person name="Nagy L.G."/>
            <person name="Henrissat B."/>
            <person name="Grigoriev I.V."/>
            <person name="Yang Z.L."/>
            <person name="Xu J."/>
            <person name="Martin F.M."/>
        </authorList>
    </citation>
    <scope>NUCLEOTIDE SEQUENCE</scope>
    <source>
        <strain evidence="1">KUC20120723A-06</strain>
    </source>
</reference>
<feature type="non-terminal residue" evidence="1">
    <location>
        <position position="1"/>
    </location>
</feature>
<protein>
    <submittedName>
        <fullName evidence="1">Uncharacterized protein</fullName>
    </submittedName>
</protein>
<organism evidence="1 2">
    <name type="scientific">Leucogyrophana mollusca</name>
    <dbReference type="NCBI Taxonomy" id="85980"/>
    <lineage>
        <taxon>Eukaryota</taxon>
        <taxon>Fungi</taxon>
        <taxon>Dikarya</taxon>
        <taxon>Basidiomycota</taxon>
        <taxon>Agaricomycotina</taxon>
        <taxon>Agaricomycetes</taxon>
        <taxon>Agaricomycetidae</taxon>
        <taxon>Boletales</taxon>
        <taxon>Boletales incertae sedis</taxon>
        <taxon>Leucogyrophana</taxon>
    </lineage>
</organism>
<keyword evidence="2" id="KW-1185">Reference proteome</keyword>